<dbReference type="GO" id="GO:0043107">
    <property type="term" value="P:type IV pilus-dependent motility"/>
    <property type="evidence" value="ECO:0007669"/>
    <property type="project" value="InterPro"/>
</dbReference>
<dbReference type="Proteomes" id="UP000054977">
    <property type="component" value="Unassembled WGS sequence"/>
</dbReference>
<organism evidence="1 2">
    <name type="scientific">Caballeronia humi</name>
    <dbReference type="NCBI Taxonomy" id="326474"/>
    <lineage>
        <taxon>Bacteria</taxon>
        <taxon>Pseudomonadati</taxon>
        <taxon>Pseudomonadota</taxon>
        <taxon>Betaproteobacteria</taxon>
        <taxon>Burkholderiales</taxon>
        <taxon>Burkholderiaceae</taxon>
        <taxon>Caballeronia</taxon>
    </lineage>
</organism>
<evidence type="ECO:0000313" key="2">
    <source>
        <dbReference type="Proteomes" id="UP000054977"/>
    </source>
</evidence>
<dbReference type="Gene3D" id="3.30.70.60">
    <property type="match status" value="1"/>
</dbReference>
<sequence>MNTLAMNRPMGRDENLKRLATQPVDAWSRRRTALTAVAFGTLVCVLGAQMLRESGINGIDASRSALDETQRRVQRTGSIVAALPALRARLAHDQQASARWTSADALQSIPTLAAQHGLRVGAIEPASGKGGATDGERTLKLRAEGTFGEVRRFLDALGSLPRLVVAEAVQLKRGPNSLALEATLHVFETLPAVARLVETDRRDASVVDPFGKKGAPAFGTAGEMLLVGTLIGRKRAMALVETVSGIDGFAPGQMIGDERLGRIKPRSIDLARGDGQSRTVAFAEDRL</sequence>
<name>A0A158HQT8_9BURK</name>
<gene>
    <name evidence="1" type="ORF">AWB65_03671</name>
</gene>
<dbReference type="STRING" id="326474.AWB65_03671"/>
<accession>A0A158HQT8</accession>
<comment type="caution">
    <text evidence="1">The sequence shown here is derived from an EMBL/GenBank/DDBJ whole genome shotgun (WGS) entry which is preliminary data.</text>
</comment>
<evidence type="ECO:0008006" key="3">
    <source>
        <dbReference type="Google" id="ProtNLM"/>
    </source>
</evidence>
<reference evidence="1" key="1">
    <citation type="submission" date="2016-01" db="EMBL/GenBank/DDBJ databases">
        <authorList>
            <person name="Peeters C."/>
        </authorList>
    </citation>
    <scope>NUCLEOTIDE SEQUENCE [LARGE SCALE GENOMIC DNA]</scope>
    <source>
        <strain evidence="1">LMG 22934</strain>
    </source>
</reference>
<dbReference type="InterPro" id="IPR007445">
    <property type="entry name" value="PilO"/>
</dbReference>
<dbReference type="RefSeq" id="WP_087668505.1">
    <property type="nucleotide sequence ID" value="NZ_FCNW02000019.1"/>
</dbReference>
<dbReference type="GO" id="GO:0043683">
    <property type="term" value="P:type IV pilus assembly"/>
    <property type="evidence" value="ECO:0007669"/>
    <property type="project" value="InterPro"/>
</dbReference>
<proteinExistence type="predicted"/>
<dbReference type="AlphaFoldDB" id="A0A158HQT8"/>
<protein>
    <recommendedName>
        <fullName evidence="3">Pilus assembly protein, PilO</fullName>
    </recommendedName>
</protein>
<dbReference type="InterPro" id="IPR014717">
    <property type="entry name" value="Transl_elong_EF1B/ribsomal_bS6"/>
</dbReference>
<evidence type="ECO:0000313" key="1">
    <source>
        <dbReference type="EMBL" id="SAL46453.1"/>
    </source>
</evidence>
<dbReference type="OrthoDB" id="8999741at2"/>
<dbReference type="Pfam" id="PF04350">
    <property type="entry name" value="PilO"/>
    <property type="match status" value="1"/>
</dbReference>
<dbReference type="EMBL" id="FCNW02000019">
    <property type="protein sequence ID" value="SAL46453.1"/>
    <property type="molecule type" value="Genomic_DNA"/>
</dbReference>
<keyword evidence="2" id="KW-1185">Reference proteome</keyword>